<evidence type="ECO:0000259" key="2">
    <source>
        <dbReference type="Pfam" id="PF01575"/>
    </source>
</evidence>
<dbReference type="PANTHER" id="PTHR13078">
    <property type="entry name" value="PEROXISOMAL MULTIFUNCTIONAL ENZYME TYPE 2-RELATED"/>
    <property type="match status" value="1"/>
</dbReference>
<dbReference type="PANTHER" id="PTHR13078:SF56">
    <property type="entry name" value="PEROXISOMAL MULTIFUNCTIONAL ENZYME TYPE 2"/>
    <property type="match status" value="1"/>
</dbReference>
<name>A0ABY9UPS8_9ACTN</name>
<dbReference type="Proteomes" id="UP001305606">
    <property type="component" value="Chromosome"/>
</dbReference>
<reference evidence="4 5" key="1">
    <citation type="submission" date="2023-02" db="EMBL/GenBank/DDBJ databases">
        <title>Streptomyces sp. SCA4-21 with antifungal activity against Fusarium oxysporum f. sp. cubense, Streptomyces sp. SCA2-17 with antifungal activity against Fusarium oxysporum f. sp. cubense.</title>
        <authorList>
            <person name="Qi D."/>
        </authorList>
    </citation>
    <scope>NUCLEOTIDE SEQUENCE [LARGE SCALE GENOMIC DNA]</scope>
    <source>
        <strain evidence="4 5">SCA4-21</strain>
    </source>
</reference>
<dbReference type="SUPFAM" id="SSF54637">
    <property type="entry name" value="Thioesterase/thiol ester dehydrase-isomerase"/>
    <property type="match status" value="2"/>
</dbReference>
<keyword evidence="5" id="KW-1185">Reference proteome</keyword>
<proteinExistence type="inferred from homology"/>
<evidence type="ECO:0000313" key="4">
    <source>
        <dbReference type="EMBL" id="WNE93945.1"/>
    </source>
</evidence>
<dbReference type="Pfam" id="PF01575">
    <property type="entry name" value="MaoC_dehydratas"/>
    <property type="match status" value="1"/>
</dbReference>
<organism evidence="4 5">
    <name type="scientific">Streptomyces luomodiensis</name>
    <dbReference type="NCBI Taxonomy" id="3026192"/>
    <lineage>
        <taxon>Bacteria</taxon>
        <taxon>Bacillati</taxon>
        <taxon>Actinomycetota</taxon>
        <taxon>Actinomycetes</taxon>
        <taxon>Kitasatosporales</taxon>
        <taxon>Streptomycetaceae</taxon>
        <taxon>Streptomyces</taxon>
    </lineage>
</organism>
<feature type="domain" description="FAS1-like dehydratase" evidence="3">
    <location>
        <begin position="127"/>
        <end position="244"/>
    </location>
</feature>
<dbReference type="RefSeq" id="WP_311033438.1">
    <property type="nucleotide sequence ID" value="NZ_CP117522.1"/>
</dbReference>
<dbReference type="Pfam" id="PF13452">
    <property type="entry name" value="FAS1_DH_region"/>
    <property type="match status" value="1"/>
</dbReference>
<dbReference type="EMBL" id="CP117522">
    <property type="protein sequence ID" value="WNE93945.1"/>
    <property type="molecule type" value="Genomic_DNA"/>
</dbReference>
<dbReference type="InterPro" id="IPR039569">
    <property type="entry name" value="FAS1-like_DH_region"/>
</dbReference>
<feature type="domain" description="MaoC-like" evidence="2">
    <location>
        <begin position="293"/>
        <end position="373"/>
    </location>
</feature>
<comment type="similarity">
    <text evidence="1">Belongs to the enoyl-CoA hydratase/isomerase family.</text>
</comment>
<sequence length="422" mass="46020">MTAAEVAEHYATVSGCTRDRLHLYLGMGAMWRHETRWISTGPFELLSRALSHRKIQKGQDNDRHYRVPGMPGIHDPALRPVAELSKARAPVSCAGRGFGRRREARLMPEDHLIRVLPADTPGLVRTAEYDVDDRWLRAFAASVGDTRPELFDLDRSGGVLAHPVFPVCIEWPLVEFGAPGIELTVDTLRLGLHVSHRTRLHAPLQPGQRVRTEAELYLAEARSNAVHIATEFRTFSSDGKPIVTTHLHMLYRGVRLEGTKTPPSGPWDPSPSTEAELIRIATFDVDATNAVVYSECAKIWNPIHTDIRIARAAGLPNTVLHGTEVLARAVSAVTRADVFPLGMTITGIDCRFTSPVFPGMTLAVNAGRVSGNSIAFDVQGADGTSPISGGLITFESAASIHRAGASWEPSRDRAESQSSLSS</sequence>
<evidence type="ECO:0000259" key="3">
    <source>
        <dbReference type="Pfam" id="PF13452"/>
    </source>
</evidence>
<dbReference type="InterPro" id="IPR002539">
    <property type="entry name" value="MaoC-like_dom"/>
</dbReference>
<protein>
    <submittedName>
        <fullName evidence="4">MaoC/PaaZ C-terminal domain-containing protein</fullName>
    </submittedName>
</protein>
<dbReference type="Gene3D" id="3.10.129.10">
    <property type="entry name" value="Hotdog Thioesterase"/>
    <property type="match status" value="1"/>
</dbReference>
<dbReference type="InterPro" id="IPR029069">
    <property type="entry name" value="HotDog_dom_sf"/>
</dbReference>
<evidence type="ECO:0000256" key="1">
    <source>
        <dbReference type="ARBA" id="ARBA00005254"/>
    </source>
</evidence>
<evidence type="ECO:0000313" key="5">
    <source>
        <dbReference type="Proteomes" id="UP001305606"/>
    </source>
</evidence>
<accession>A0ABY9UPS8</accession>
<gene>
    <name evidence="4" type="ORF">PS467_00690</name>
</gene>